<dbReference type="PANTHER" id="PTHR43027:SF2">
    <property type="entry name" value="TRANSPORT PERMEASE PROTEIN"/>
    <property type="match status" value="1"/>
</dbReference>
<feature type="transmembrane region" description="Helical" evidence="6">
    <location>
        <begin position="221"/>
        <end position="243"/>
    </location>
</feature>
<evidence type="ECO:0000256" key="6">
    <source>
        <dbReference type="RuleBase" id="RU361157"/>
    </source>
</evidence>
<comment type="subcellular location">
    <subcellularLocation>
        <location evidence="6">Cell membrane</location>
        <topology evidence="6">Multi-pass membrane protein</topology>
    </subcellularLocation>
    <subcellularLocation>
        <location evidence="1">Membrane</location>
        <topology evidence="1">Multi-pass membrane protein</topology>
    </subcellularLocation>
</comment>
<evidence type="ECO:0000256" key="5">
    <source>
        <dbReference type="ARBA" id="ARBA00023251"/>
    </source>
</evidence>
<dbReference type="PANTHER" id="PTHR43027">
    <property type="entry name" value="DOXORUBICIN RESISTANCE ABC TRANSPORTER PERMEASE PROTEIN DRRC-RELATED"/>
    <property type="match status" value="1"/>
</dbReference>
<dbReference type="GO" id="GO:0140359">
    <property type="term" value="F:ABC-type transporter activity"/>
    <property type="evidence" value="ECO:0007669"/>
    <property type="project" value="InterPro"/>
</dbReference>
<accession>A0A285JIF9</accession>
<evidence type="ECO:0000256" key="4">
    <source>
        <dbReference type="ARBA" id="ARBA00023136"/>
    </source>
</evidence>
<comment type="similarity">
    <text evidence="6">Belongs to the ABC-2 integral membrane protein family.</text>
</comment>
<protein>
    <recommendedName>
        <fullName evidence="6">Transport permease protein</fullName>
    </recommendedName>
</protein>
<keyword evidence="3 6" id="KW-1133">Transmembrane helix</keyword>
<name>A0A285JIF9_9ACTN</name>
<keyword evidence="4 6" id="KW-0472">Membrane</keyword>
<dbReference type="InterPro" id="IPR052902">
    <property type="entry name" value="ABC-2_transporter"/>
</dbReference>
<gene>
    <name evidence="8" type="ORF">SAMN05421748_12151</name>
</gene>
<evidence type="ECO:0000256" key="3">
    <source>
        <dbReference type="ARBA" id="ARBA00022989"/>
    </source>
</evidence>
<feature type="domain" description="ABC transmembrane type-2" evidence="7">
    <location>
        <begin position="20"/>
        <end position="246"/>
    </location>
</feature>
<keyword evidence="6" id="KW-0813">Transport</keyword>
<dbReference type="RefSeq" id="WP_097325884.1">
    <property type="nucleotide sequence ID" value="NZ_OBDY01000021.1"/>
</dbReference>
<evidence type="ECO:0000256" key="1">
    <source>
        <dbReference type="ARBA" id="ARBA00004141"/>
    </source>
</evidence>
<keyword evidence="6" id="KW-1003">Cell membrane</keyword>
<organism evidence="8 9">
    <name type="scientific">Paractinoplanes atraurantiacus</name>
    <dbReference type="NCBI Taxonomy" id="1036182"/>
    <lineage>
        <taxon>Bacteria</taxon>
        <taxon>Bacillati</taxon>
        <taxon>Actinomycetota</taxon>
        <taxon>Actinomycetes</taxon>
        <taxon>Micromonosporales</taxon>
        <taxon>Micromonosporaceae</taxon>
        <taxon>Paractinoplanes</taxon>
    </lineage>
</organism>
<dbReference type="AlphaFoldDB" id="A0A285JIF9"/>
<keyword evidence="2 6" id="KW-0812">Transmembrane</keyword>
<dbReference type="InterPro" id="IPR047817">
    <property type="entry name" value="ABC2_TM_bact-type"/>
</dbReference>
<dbReference type="Pfam" id="PF01061">
    <property type="entry name" value="ABC2_membrane"/>
    <property type="match status" value="1"/>
</dbReference>
<dbReference type="PROSITE" id="PS51012">
    <property type="entry name" value="ABC_TM2"/>
    <property type="match status" value="1"/>
</dbReference>
<feature type="transmembrane region" description="Helical" evidence="6">
    <location>
        <begin position="136"/>
        <end position="161"/>
    </location>
</feature>
<dbReference type="GO" id="GO:0046677">
    <property type="term" value="P:response to antibiotic"/>
    <property type="evidence" value="ECO:0007669"/>
    <property type="project" value="UniProtKB-KW"/>
</dbReference>
<feature type="transmembrane region" description="Helical" evidence="6">
    <location>
        <begin position="21"/>
        <end position="42"/>
    </location>
</feature>
<dbReference type="PIRSF" id="PIRSF006648">
    <property type="entry name" value="DrrB"/>
    <property type="match status" value="1"/>
</dbReference>
<evidence type="ECO:0000259" key="7">
    <source>
        <dbReference type="PROSITE" id="PS51012"/>
    </source>
</evidence>
<evidence type="ECO:0000313" key="8">
    <source>
        <dbReference type="EMBL" id="SNY60100.1"/>
    </source>
</evidence>
<proteinExistence type="inferred from homology"/>
<dbReference type="InterPro" id="IPR000412">
    <property type="entry name" value="ABC_2_transport"/>
</dbReference>
<dbReference type="EMBL" id="OBDY01000021">
    <property type="protein sequence ID" value="SNY60100.1"/>
    <property type="molecule type" value="Genomic_DNA"/>
</dbReference>
<keyword evidence="5" id="KW-0046">Antibiotic resistance</keyword>
<feature type="transmembrane region" description="Helical" evidence="6">
    <location>
        <begin position="101"/>
        <end position="124"/>
    </location>
</feature>
<dbReference type="Proteomes" id="UP000219612">
    <property type="component" value="Unassembled WGS sequence"/>
</dbReference>
<dbReference type="InterPro" id="IPR013525">
    <property type="entry name" value="ABC2_TM"/>
</dbReference>
<feature type="transmembrane region" description="Helical" evidence="6">
    <location>
        <begin position="168"/>
        <end position="186"/>
    </location>
</feature>
<dbReference type="OrthoDB" id="3217868at2"/>
<evidence type="ECO:0000313" key="9">
    <source>
        <dbReference type="Proteomes" id="UP000219612"/>
    </source>
</evidence>
<evidence type="ECO:0000256" key="2">
    <source>
        <dbReference type="ARBA" id="ARBA00022692"/>
    </source>
</evidence>
<feature type="transmembrane region" description="Helical" evidence="6">
    <location>
        <begin position="57"/>
        <end position="80"/>
    </location>
</feature>
<dbReference type="GO" id="GO:0043190">
    <property type="term" value="C:ATP-binding cassette (ABC) transporter complex"/>
    <property type="evidence" value="ECO:0007669"/>
    <property type="project" value="InterPro"/>
</dbReference>
<keyword evidence="9" id="KW-1185">Reference proteome</keyword>
<sequence>MRVFTKLTLTELRLFLREPMSAFFVIIFPTVLVVILGCIPAFREPQDSLDGGRVIDLYVGIAVVLTLAMVAIQIAPAVLATYRERGVLRRFATTPVSPLKLLGAQLVTNLLCAVVATGLVLAVGRIAFDVPLASQFAGFVLTFLLSAAGVLAIGLVIAALVPSGKAGNSVGTLLFFPLMFFAGLWTPREVMPEALRTVADFTPLGAAERALNDTMTGHWPAAISVTVLLGYVVVFGFLAVRWFRWS</sequence>
<reference evidence="8 9" key="1">
    <citation type="submission" date="2017-09" db="EMBL/GenBank/DDBJ databases">
        <authorList>
            <person name="Ehlers B."/>
            <person name="Leendertz F.H."/>
        </authorList>
    </citation>
    <scope>NUCLEOTIDE SEQUENCE [LARGE SCALE GENOMIC DNA]</scope>
    <source>
        <strain evidence="8 9">CGMCC 4.6857</strain>
    </source>
</reference>